<organism evidence="1">
    <name type="scientific">marine metagenome</name>
    <dbReference type="NCBI Taxonomy" id="408172"/>
    <lineage>
        <taxon>unclassified sequences</taxon>
        <taxon>metagenomes</taxon>
        <taxon>ecological metagenomes</taxon>
    </lineage>
</organism>
<gene>
    <name evidence="1" type="ORF">METZ01_LOCUS194298</name>
</gene>
<sequence length="32" mass="3872">MEHTPGENLLVWEFDFALTTFFEVETDLFQQH</sequence>
<feature type="non-terminal residue" evidence="1">
    <location>
        <position position="32"/>
    </location>
</feature>
<accession>A0A382DU22</accession>
<dbReference type="EMBL" id="UINC01040910">
    <property type="protein sequence ID" value="SVB41444.1"/>
    <property type="molecule type" value="Genomic_DNA"/>
</dbReference>
<dbReference type="AlphaFoldDB" id="A0A382DU22"/>
<protein>
    <submittedName>
        <fullName evidence="1">Uncharacterized protein</fullName>
    </submittedName>
</protein>
<proteinExistence type="predicted"/>
<reference evidence="1" key="1">
    <citation type="submission" date="2018-05" db="EMBL/GenBank/DDBJ databases">
        <authorList>
            <person name="Lanie J.A."/>
            <person name="Ng W.-L."/>
            <person name="Kazmierczak K.M."/>
            <person name="Andrzejewski T.M."/>
            <person name="Davidsen T.M."/>
            <person name="Wayne K.J."/>
            <person name="Tettelin H."/>
            <person name="Glass J.I."/>
            <person name="Rusch D."/>
            <person name="Podicherti R."/>
            <person name="Tsui H.-C.T."/>
            <person name="Winkler M.E."/>
        </authorList>
    </citation>
    <scope>NUCLEOTIDE SEQUENCE</scope>
</reference>
<name>A0A382DU22_9ZZZZ</name>
<evidence type="ECO:0000313" key="1">
    <source>
        <dbReference type="EMBL" id="SVB41444.1"/>
    </source>
</evidence>